<sequence length="309" mass="35814">MFKYLTPNIWGGKQGDSPGIGHEFRLWLTGYNIAEYYGLEFVHAPFIGDHVEPPENWMKVGRVDVPVCKWESFLNFGQGELQRTDLPDDIRVVDLPKITCHHPVDDQQFSRVINKYKDCDEPILFKCPFNQFLSMRWNIYRANRFKAKYWSSRQQDPVTTSFADDCMNVAVHIRRCDVTPQRYPTRFVPNSYYRKVILQILDTYPDAQIHVYSDAASMDEFPELTSLPNMTFNLRTDIFQTFHSIVSADIYVTCVGSWTILTSLLSKGVKITRAWNAAWNNFPTNLNNIVPATASGDFDISRLKKELRS</sequence>
<gene>
    <name evidence="1" type="ORF">LCGC14_0821580</name>
</gene>
<name>A0A0F9S3E8_9ZZZZ</name>
<protein>
    <submittedName>
        <fullName evidence="1">Uncharacterized protein</fullName>
    </submittedName>
</protein>
<accession>A0A0F9S3E8</accession>
<evidence type="ECO:0000313" key="1">
    <source>
        <dbReference type="EMBL" id="KKN31666.1"/>
    </source>
</evidence>
<dbReference type="AlphaFoldDB" id="A0A0F9S3E8"/>
<comment type="caution">
    <text evidence="1">The sequence shown here is derived from an EMBL/GenBank/DDBJ whole genome shotgun (WGS) entry which is preliminary data.</text>
</comment>
<dbReference type="EMBL" id="LAZR01002310">
    <property type="protein sequence ID" value="KKN31666.1"/>
    <property type="molecule type" value="Genomic_DNA"/>
</dbReference>
<proteinExistence type="predicted"/>
<organism evidence="1">
    <name type="scientific">marine sediment metagenome</name>
    <dbReference type="NCBI Taxonomy" id="412755"/>
    <lineage>
        <taxon>unclassified sequences</taxon>
        <taxon>metagenomes</taxon>
        <taxon>ecological metagenomes</taxon>
    </lineage>
</organism>
<reference evidence="1" key="1">
    <citation type="journal article" date="2015" name="Nature">
        <title>Complex archaea that bridge the gap between prokaryotes and eukaryotes.</title>
        <authorList>
            <person name="Spang A."/>
            <person name="Saw J.H."/>
            <person name="Jorgensen S.L."/>
            <person name="Zaremba-Niedzwiedzka K."/>
            <person name="Martijn J."/>
            <person name="Lind A.E."/>
            <person name="van Eijk R."/>
            <person name="Schleper C."/>
            <person name="Guy L."/>
            <person name="Ettema T.J."/>
        </authorList>
    </citation>
    <scope>NUCLEOTIDE SEQUENCE</scope>
</reference>